<evidence type="ECO:0000313" key="1">
    <source>
        <dbReference type="EMBL" id="KKL06146.1"/>
    </source>
</evidence>
<reference evidence="1" key="1">
    <citation type="journal article" date="2015" name="Nature">
        <title>Complex archaea that bridge the gap between prokaryotes and eukaryotes.</title>
        <authorList>
            <person name="Spang A."/>
            <person name="Saw J.H."/>
            <person name="Jorgensen S.L."/>
            <person name="Zaremba-Niedzwiedzka K."/>
            <person name="Martijn J."/>
            <person name="Lind A.E."/>
            <person name="van Eijk R."/>
            <person name="Schleper C."/>
            <person name="Guy L."/>
            <person name="Ettema T.J."/>
        </authorList>
    </citation>
    <scope>NUCLEOTIDE SEQUENCE</scope>
</reference>
<proteinExistence type="predicted"/>
<accession>A0A0F9CKA5</accession>
<dbReference type="AlphaFoldDB" id="A0A0F9CKA5"/>
<organism evidence="1">
    <name type="scientific">marine sediment metagenome</name>
    <dbReference type="NCBI Taxonomy" id="412755"/>
    <lineage>
        <taxon>unclassified sequences</taxon>
        <taxon>metagenomes</taxon>
        <taxon>ecological metagenomes</taxon>
    </lineage>
</organism>
<sequence>MSNDEINNFCIKGKFQRNCFFNFEKEISSLNIDYPAKKVDDSIKIDGVEKNAGIVQGDRKKLISDIAKLDADIKTTTTLLLSL</sequence>
<protein>
    <submittedName>
        <fullName evidence="1">Uncharacterized protein</fullName>
    </submittedName>
</protein>
<gene>
    <name evidence="1" type="ORF">LCGC14_2598960</name>
</gene>
<dbReference type="EMBL" id="LAZR01043827">
    <property type="protein sequence ID" value="KKL06146.1"/>
    <property type="molecule type" value="Genomic_DNA"/>
</dbReference>
<name>A0A0F9CKA5_9ZZZZ</name>
<comment type="caution">
    <text evidence="1">The sequence shown here is derived from an EMBL/GenBank/DDBJ whole genome shotgun (WGS) entry which is preliminary data.</text>
</comment>